<accession>A0A0D6LMH3</accession>
<sequence>MFLDPDFEAKTMKIASVSGFLVLILTDYHLKIYVKVLSLVSLGSARGWGRGMGGNWKITRMPVRESHPFRRFGK</sequence>
<name>A0A0D6LMH3_9BILA</name>
<gene>
    <name evidence="1" type="ORF">ANCCEY_08546</name>
</gene>
<evidence type="ECO:0000313" key="1">
    <source>
        <dbReference type="EMBL" id="EPB72388.1"/>
    </source>
</evidence>
<evidence type="ECO:0000313" key="2">
    <source>
        <dbReference type="Proteomes" id="UP000054495"/>
    </source>
</evidence>
<dbReference type="EMBL" id="KE125051">
    <property type="protein sequence ID" value="EPB72388.1"/>
    <property type="molecule type" value="Genomic_DNA"/>
</dbReference>
<protein>
    <submittedName>
        <fullName evidence="1">Uncharacterized protein</fullName>
    </submittedName>
</protein>
<dbReference type="Proteomes" id="UP000054495">
    <property type="component" value="Unassembled WGS sequence"/>
</dbReference>
<dbReference type="AlphaFoldDB" id="A0A0D6LMH3"/>
<keyword evidence="2" id="KW-1185">Reference proteome</keyword>
<organism evidence="1 2">
    <name type="scientific">Ancylostoma ceylanicum</name>
    <dbReference type="NCBI Taxonomy" id="53326"/>
    <lineage>
        <taxon>Eukaryota</taxon>
        <taxon>Metazoa</taxon>
        <taxon>Ecdysozoa</taxon>
        <taxon>Nematoda</taxon>
        <taxon>Chromadorea</taxon>
        <taxon>Rhabditida</taxon>
        <taxon>Rhabditina</taxon>
        <taxon>Rhabditomorpha</taxon>
        <taxon>Strongyloidea</taxon>
        <taxon>Ancylostomatidae</taxon>
        <taxon>Ancylostomatinae</taxon>
        <taxon>Ancylostoma</taxon>
    </lineage>
</organism>
<reference evidence="1 2" key="1">
    <citation type="submission" date="2013-05" db="EMBL/GenBank/DDBJ databases">
        <title>Draft genome of the parasitic nematode Anyclostoma ceylanicum.</title>
        <authorList>
            <person name="Mitreva M."/>
        </authorList>
    </citation>
    <scope>NUCLEOTIDE SEQUENCE [LARGE SCALE GENOMIC DNA]</scope>
</reference>
<proteinExistence type="predicted"/>